<name>A0A176S0V1_9GAMM</name>
<dbReference type="PANTHER" id="PTHR19860">
    <property type="entry name" value="DDB1- AND CUL4-ASSOCIATED FACTOR 12-RELATED"/>
    <property type="match status" value="1"/>
</dbReference>
<reference evidence="2 3" key="1">
    <citation type="submission" date="2016-05" db="EMBL/GenBank/DDBJ databases">
        <title>Single-cell genome of chain-forming Candidatus Thiomargarita nelsonii and comparison to other large sulfur-oxidizing bacteria.</title>
        <authorList>
            <person name="Winkel M."/>
            <person name="Salman V."/>
            <person name="Woyke T."/>
            <person name="Schulz-Vogt H."/>
            <person name="Richter M."/>
            <person name="Flood B."/>
            <person name="Bailey J."/>
            <person name="Amann R."/>
            <person name="Mussmann M."/>
        </authorList>
    </citation>
    <scope>NUCLEOTIDE SEQUENCE [LARGE SCALE GENOMIC DNA]</scope>
    <source>
        <strain evidence="2 3">THI036</strain>
    </source>
</reference>
<feature type="non-terminal residue" evidence="2">
    <location>
        <position position="253"/>
    </location>
</feature>
<sequence>QYGKTLAAKPMQTLLAHPKTANPLYLQIILEEIRIFGEFDKLESHLEDYLQTETIPALYEKMLARLERDYQSPGFPHLVEDALSLLWAARHGLEESELLAILEIPQAIWSPLFFALQNALVSRAGLLSFFHDYLRQAVEHRYLPSREKQQRWHLRLADYFEKQEIDARVADELPWQLEQAGEKERLRSCISDIPRFLQLDRDNKKYELWGYWLGLEPDKTMVGAYGESLAKYEETQHDEKHLASVSHLLGYFF</sequence>
<organism evidence="2 3">
    <name type="scientific">Candidatus Thiomargarita nelsonii</name>
    <dbReference type="NCBI Taxonomy" id="1003181"/>
    <lineage>
        <taxon>Bacteria</taxon>
        <taxon>Pseudomonadati</taxon>
        <taxon>Pseudomonadota</taxon>
        <taxon>Gammaproteobacteria</taxon>
        <taxon>Thiotrichales</taxon>
        <taxon>Thiotrichaceae</taxon>
        <taxon>Thiomargarita</taxon>
    </lineage>
</organism>
<dbReference type="PANTHER" id="PTHR19860:SF40">
    <property type="entry name" value="WD40 REPEAT-CONTAINING PROTEIN"/>
    <property type="match status" value="1"/>
</dbReference>
<evidence type="ECO:0000256" key="1">
    <source>
        <dbReference type="ARBA" id="ARBA00022737"/>
    </source>
</evidence>
<dbReference type="AlphaFoldDB" id="A0A176S0V1"/>
<dbReference type="Proteomes" id="UP000076962">
    <property type="component" value="Unassembled WGS sequence"/>
</dbReference>
<gene>
    <name evidence="2" type="ORF">THIOM_002651</name>
</gene>
<comment type="caution">
    <text evidence="2">The sequence shown here is derived from an EMBL/GenBank/DDBJ whole genome shotgun (WGS) entry which is preliminary data.</text>
</comment>
<feature type="non-terminal residue" evidence="2">
    <location>
        <position position="1"/>
    </location>
</feature>
<dbReference type="EMBL" id="LUTY01001535">
    <property type="protein sequence ID" value="OAD21576.1"/>
    <property type="molecule type" value="Genomic_DNA"/>
</dbReference>
<keyword evidence="3" id="KW-1185">Reference proteome</keyword>
<proteinExistence type="predicted"/>
<dbReference type="InterPro" id="IPR051191">
    <property type="entry name" value="DCAF12"/>
</dbReference>
<evidence type="ECO:0000313" key="2">
    <source>
        <dbReference type="EMBL" id="OAD21576.1"/>
    </source>
</evidence>
<accession>A0A176S0V1</accession>
<evidence type="ECO:0000313" key="3">
    <source>
        <dbReference type="Proteomes" id="UP000076962"/>
    </source>
</evidence>
<protein>
    <submittedName>
        <fullName evidence="2">TPR repeat-containing protein</fullName>
    </submittedName>
</protein>
<keyword evidence="1" id="KW-0677">Repeat</keyword>
<dbReference type="GO" id="GO:0080008">
    <property type="term" value="C:Cul4-RING E3 ubiquitin ligase complex"/>
    <property type="evidence" value="ECO:0007669"/>
    <property type="project" value="TreeGrafter"/>
</dbReference>